<dbReference type="FunFam" id="1.10.8.10:FF:000086">
    <property type="entry name" value="Ubiquitin carboxyl-terminal hydrolase"/>
    <property type="match status" value="1"/>
</dbReference>
<sequence>MAEILQPHLSKVRVPKGGDKVYKDECVYSFDSPESPGGLYVCMNTFIGLGKTYVSRHAERTGNCVFLHLKTKKKKKNVRTESDEPEKKKVTRMAIGVEGGFDANTAQFEYEEKQTIVILPSWTVLEYPDENLPNIIQRSAVGILSADSGSRVEQFAAWEEGERKLSRHANDLVQLDNNKKIPPTGWKCEKCDLTNNLWLNLTDGSVLCGRKHWDGTGGNDHAIEYFRETGYPLCVKLGTITPSGADVYSYAEDEMVIDPKLKEHLAHFGINMMTSEKTEKSMSELEIELNERSAEWASMQETGSQLEPVYGPGFTGIHNLGNSCYMNVILQMLFNIPDFCSIFANNFEMFLNSIDSNAADDFTIQFSKLGRALLNGEYSKKPQPEEDAELLDFGIKPRLLRSIVGRGHIEFSTKRQQDAHEFLLHILSLVERSVRVIGANNPSDAMKFRVQERVECTLTKKVRYTSRDEYVFSLPVPVESGTTSLQSCVEAWAAPEIVTDFYSSAAKTKTNALKSSSLISFPDFFVCQLKRFTVAADWTAKKLDVLVDVPTILDLSAFKKSEGLEPGEEELPNESGPSKITLDENIIGQLMDMGFPREACRRAVYNTMNSGGAEAAAEWAMQHVGDPDFSDPFTIPDGSQKQGFQANPESLALIVSLGFTENQARAALKATDNNVERAAEYAFSHSEELDRAEEPSSSNQQQVKVRDGPGIYELVGFVSHMGSSTSVGHYVWHVRKDDSWYIFNDEKVAVSQNPPKSSAYLYLYRRKF</sequence>
<organism evidence="18 19">
    <name type="scientific">Dimorphilus gyrociliatus</name>
    <dbReference type="NCBI Taxonomy" id="2664684"/>
    <lineage>
        <taxon>Eukaryota</taxon>
        <taxon>Metazoa</taxon>
        <taxon>Spiralia</taxon>
        <taxon>Lophotrochozoa</taxon>
        <taxon>Annelida</taxon>
        <taxon>Polychaeta</taxon>
        <taxon>Polychaeta incertae sedis</taxon>
        <taxon>Dinophilidae</taxon>
        <taxon>Dimorphilus</taxon>
    </lineage>
</organism>
<keyword evidence="6 13" id="KW-0863">Zinc-finger</keyword>
<dbReference type="InterPro" id="IPR038765">
    <property type="entry name" value="Papain-like_cys_pep_sf"/>
</dbReference>
<dbReference type="CDD" id="cd02658">
    <property type="entry name" value="Peptidase_C19B"/>
    <property type="match status" value="1"/>
</dbReference>
<dbReference type="InterPro" id="IPR001394">
    <property type="entry name" value="Peptidase_C19_UCH"/>
</dbReference>
<dbReference type="Gene3D" id="1.10.8.10">
    <property type="entry name" value="DNA helicase RuvA subunit, C-terminal domain"/>
    <property type="match status" value="2"/>
</dbReference>
<dbReference type="Proteomes" id="UP000549394">
    <property type="component" value="Unassembled WGS sequence"/>
</dbReference>
<dbReference type="PANTHER" id="PTHR24006:SF664">
    <property type="entry name" value="UBIQUITIN CARBOXYL-TERMINAL HYDROLASE"/>
    <property type="match status" value="1"/>
</dbReference>
<evidence type="ECO:0000256" key="13">
    <source>
        <dbReference type="PROSITE-ProRule" id="PRU00502"/>
    </source>
</evidence>
<evidence type="ECO:0000256" key="10">
    <source>
        <dbReference type="ARBA" id="ARBA00022833"/>
    </source>
</evidence>
<dbReference type="OrthoDB" id="361536at2759"/>
<dbReference type="InterPro" id="IPR015940">
    <property type="entry name" value="UBA"/>
</dbReference>
<feature type="domain" description="UBA" evidence="15">
    <location>
        <begin position="581"/>
        <end position="623"/>
    </location>
</feature>
<dbReference type="EC" id="3.4.19.12" evidence="14"/>
<dbReference type="Gene3D" id="3.90.70.10">
    <property type="entry name" value="Cysteine proteinases"/>
    <property type="match status" value="1"/>
</dbReference>
<evidence type="ECO:0000256" key="1">
    <source>
        <dbReference type="ARBA" id="ARBA00000707"/>
    </source>
</evidence>
<dbReference type="AlphaFoldDB" id="A0A7I8VAG9"/>
<feature type="binding site" evidence="12">
    <location>
        <position position="188"/>
    </location>
    <ligand>
        <name>Zn(2+)</name>
        <dbReference type="ChEBI" id="CHEBI:29105"/>
    </ligand>
</feature>
<evidence type="ECO:0000256" key="4">
    <source>
        <dbReference type="ARBA" id="ARBA00022723"/>
    </source>
</evidence>
<comment type="similarity">
    <text evidence="2 14">Belongs to the peptidase C19 family.</text>
</comment>
<dbReference type="Pfam" id="PF02148">
    <property type="entry name" value="zf-UBP"/>
    <property type="match status" value="1"/>
</dbReference>
<dbReference type="GO" id="GO:0006508">
    <property type="term" value="P:proteolysis"/>
    <property type="evidence" value="ECO:0007669"/>
    <property type="project" value="UniProtKB-KW"/>
</dbReference>
<evidence type="ECO:0000256" key="3">
    <source>
        <dbReference type="ARBA" id="ARBA00022670"/>
    </source>
</evidence>
<dbReference type="GO" id="GO:0004843">
    <property type="term" value="F:cysteine-type deubiquitinase activity"/>
    <property type="evidence" value="ECO:0007669"/>
    <property type="project" value="UniProtKB-UniRule"/>
</dbReference>
<evidence type="ECO:0000313" key="19">
    <source>
        <dbReference type="Proteomes" id="UP000549394"/>
    </source>
</evidence>
<evidence type="ECO:0000256" key="8">
    <source>
        <dbReference type="ARBA" id="ARBA00022801"/>
    </source>
</evidence>
<feature type="binding site" evidence="12">
    <location>
        <position position="191"/>
    </location>
    <ligand>
        <name>Zn(2+)</name>
        <dbReference type="ChEBI" id="CHEBI:29105"/>
    </ligand>
</feature>
<keyword evidence="4 12" id="KW-0479">Metal-binding</keyword>
<gene>
    <name evidence="18" type="ORF">DGYR_LOCUS1782</name>
</gene>
<dbReference type="InterPro" id="IPR001607">
    <property type="entry name" value="Znf_UBP"/>
</dbReference>
<dbReference type="InterPro" id="IPR013083">
    <property type="entry name" value="Znf_RING/FYVE/PHD"/>
</dbReference>
<evidence type="ECO:0000256" key="14">
    <source>
        <dbReference type="RuleBase" id="RU366025"/>
    </source>
</evidence>
<dbReference type="PIRSF" id="PIRSF016308">
    <property type="entry name" value="UBP"/>
    <property type="match status" value="1"/>
</dbReference>
<comment type="catalytic activity">
    <reaction evidence="1 14">
        <text>Thiol-dependent hydrolysis of ester, thioester, amide, peptide and isopeptide bonds formed by the C-terminal Gly of ubiquitin (a 76-residue protein attached to proteins as an intracellular targeting signal).</text>
        <dbReference type="EC" id="3.4.19.12"/>
    </reaction>
</comment>
<dbReference type="Pfam" id="PF00627">
    <property type="entry name" value="UBA"/>
    <property type="match status" value="2"/>
</dbReference>
<dbReference type="PROSITE" id="PS00972">
    <property type="entry name" value="USP_1"/>
    <property type="match status" value="1"/>
</dbReference>
<dbReference type="InterPro" id="IPR018200">
    <property type="entry name" value="USP_CS"/>
</dbReference>
<dbReference type="InterPro" id="IPR028889">
    <property type="entry name" value="USP"/>
</dbReference>
<dbReference type="InterPro" id="IPR009060">
    <property type="entry name" value="UBA-like_sf"/>
</dbReference>
<reference evidence="18 19" key="1">
    <citation type="submission" date="2020-08" db="EMBL/GenBank/DDBJ databases">
        <authorList>
            <person name="Hejnol A."/>
        </authorList>
    </citation>
    <scope>NUCLEOTIDE SEQUENCE [LARGE SCALE GENOMIC DNA]</scope>
</reference>
<keyword evidence="9 14" id="KW-0788">Thiol protease</keyword>
<evidence type="ECO:0000259" key="16">
    <source>
        <dbReference type="PROSITE" id="PS50235"/>
    </source>
</evidence>
<evidence type="ECO:0000256" key="2">
    <source>
        <dbReference type="ARBA" id="ARBA00009085"/>
    </source>
</evidence>
<dbReference type="PROSITE" id="PS50235">
    <property type="entry name" value="USP_3"/>
    <property type="match status" value="1"/>
</dbReference>
<dbReference type="PROSITE" id="PS50030">
    <property type="entry name" value="UBA"/>
    <property type="match status" value="2"/>
</dbReference>
<keyword evidence="3 14" id="KW-0645">Protease</keyword>
<evidence type="ECO:0000256" key="9">
    <source>
        <dbReference type="ARBA" id="ARBA00022807"/>
    </source>
</evidence>
<dbReference type="GO" id="GO:0008270">
    <property type="term" value="F:zinc ion binding"/>
    <property type="evidence" value="ECO:0007669"/>
    <property type="project" value="UniProtKB-KW"/>
</dbReference>
<keyword evidence="7 14" id="KW-0833">Ubl conjugation pathway</keyword>
<dbReference type="InterPro" id="IPR041432">
    <property type="entry name" value="UBP13_Znf-UBP_var"/>
</dbReference>
<evidence type="ECO:0000256" key="11">
    <source>
        <dbReference type="PIRSR" id="PIRSR016308-1"/>
    </source>
</evidence>
<dbReference type="SUPFAM" id="SSF57850">
    <property type="entry name" value="RING/U-box"/>
    <property type="match status" value="1"/>
</dbReference>
<dbReference type="Gene3D" id="3.30.40.10">
    <property type="entry name" value="Zinc/RING finger domain, C3HC4 (zinc finger)"/>
    <property type="match status" value="2"/>
</dbReference>
<proteinExistence type="inferred from homology"/>
<dbReference type="Pfam" id="PF00443">
    <property type="entry name" value="UCH"/>
    <property type="match status" value="1"/>
</dbReference>
<feature type="binding site" evidence="12">
    <location>
        <position position="208"/>
    </location>
    <ligand>
        <name>Zn(2+)</name>
        <dbReference type="ChEBI" id="CHEBI:29105"/>
    </ligand>
</feature>
<feature type="binding site" evidence="12">
    <location>
        <position position="221"/>
    </location>
    <ligand>
        <name>Zn(2+)</name>
        <dbReference type="ChEBI" id="CHEBI:29105"/>
    </ligand>
</feature>
<evidence type="ECO:0000259" key="17">
    <source>
        <dbReference type="PROSITE" id="PS50271"/>
    </source>
</evidence>
<evidence type="ECO:0000256" key="7">
    <source>
        <dbReference type="ARBA" id="ARBA00022786"/>
    </source>
</evidence>
<dbReference type="Pfam" id="PF17807">
    <property type="entry name" value="zf-UBP_var"/>
    <property type="match status" value="1"/>
</dbReference>
<feature type="active site" description="Proton acceptor" evidence="11">
    <location>
        <position position="729"/>
    </location>
</feature>
<dbReference type="PANTHER" id="PTHR24006">
    <property type="entry name" value="UBIQUITIN CARBOXYL-TERMINAL HYDROLASE"/>
    <property type="match status" value="1"/>
</dbReference>
<dbReference type="SUPFAM" id="SSF46934">
    <property type="entry name" value="UBA-like"/>
    <property type="match status" value="1"/>
</dbReference>
<protein>
    <recommendedName>
        <fullName evidence="14">Ubiquitin carboxyl-terminal hydrolase</fullName>
        <ecNumber evidence="14">3.4.19.12</ecNumber>
    </recommendedName>
</protein>
<name>A0A7I8VAG9_9ANNE</name>
<evidence type="ECO:0000313" key="18">
    <source>
        <dbReference type="EMBL" id="CAD5112680.1"/>
    </source>
</evidence>
<feature type="domain" description="UBA" evidence="15">
    <location>
        <begin position="645"/>
        <end position="685"/>
    </location>
</feature>
<evidence type="ECO:0000259" key="15">
    <source>
        <dbReference type="PROSITE" id="PS50030"/>
    </source>
</evidence>
<dbReference type="InterPro" id="IPR016652">
    <property type="entry name" value="Ubiquitinyl_hydrolase"/>
</dbReference>
<evidence type="ECO:0000256" key="12">
    <source>
        <dbReference type="PIRSR" id="PIRSR016308-3"/>
    </source>
</evidence>
<dbReference type="GO" id="GO:0005634">
    <property type="term" value="C:nucleus"/>
    <property type="evidence" value="ECO:0007669"/>
    <property type="project" value="TreeGrafter"/>
</dbReference>
<feature type="domain" description="USP" evidence="16">
    <location>
        <begin position="315"/>
        <end position="767"/>
    </location>
</feature>
<dbReference type="InterPro" id="IPR050164">
    <property type="entry name" value="Peptidase_C19"/>
</dbReference>
<dbReference type="SMART" id="SM00165">
    <property type="entry name" value="UBA"/>
    <property type="match status" value="2"/>
</dbReference>
<keyword evidence="10 12" id="KW-0862">Zinc</keyword>
<feature type="domain" description="UBP-type" evidence="17">
    <location>
        <begin position="164"/>
        <end position="272"/>
    </location>
</feature>
<keyword evidence="19" id="KW-1185">Reference proteome</keyword>
<evidence type="ECO:0000256" key="6">
    <source>
        <dbReference type="ARBA" id="ARBA00022771"/>
    </source>
</evidence>
<dbReference type="EMBL" id="CAJFCJ010000002">
    <property type="protein sequence ID" value="CAD5112680.1"/>
    <property type="molecule type" value="Genomic_DNA"/>
</dbReference>
<dbReference type="CDD" id="cd14386">
    <property type="entry name" value="UBA2_UBP5"/>
    <property type="match status" value="1"/>
</dbReference>
<keyword evidence="8 14" id="KW-0378">Hydrolase</keyword>
<evidence type="ECO:0000256" key="5">
    <source>
        <dbReference type="ARBA" id="ARBA00022737"/>
    </source>
</evidence>
<comment type="caution">
    <text evidence="18">The sequence shown here is derived from an EMBL/GenBank/DDBJ whole genome shotgun (WGS) entry which is preliminary data.</text>
</comment>
<dbReference type="SUPFAM" id="SSF54001">
    <property type="entry name" value="Cysteine proteinases"/>
    <property type="match status" value="1"/>
</dbReference>
<dbReference type="PROSITE" id="PS00973">
    <property type="entry name" value="USP_2"/>
    <property type="match status" value="1"/>
</dbReference>
<keyword evidence="5" id="KW-0677">Repeat</keyword>
<dbReference type="GO" id="GO:0016579">
    <property type="term" value="P:protein deubiquitination"/>
    <property type="evidence" value="ECO:0007669"/>
    <property type="project" value="InterPro"/>
</dbReference>
<accession>A0A7I8VAG9</accession>
<dbReference type="GO" id="GO:0005829">
    <property type="term" value="C:cytosol"/>
    <property type="evidence" value="ECO:0007669"/>
    <property type="project" value="TreeGrafter"/>
</dbReference>
<dbReference type="SMART" id="SM00290">
    <property type="entry name" value="ZnF_UBP"/>
    <property type="match status" value="1"/>
</dbReference>
<dbReference type="FunFam" id="3.30.40.10:FF:000026">
    <property type="entry name" value="Ubiquitin carboxyl-terminal hydrolase"/>
    <property type="match status" value="1"/>
</dbReference>
<dbReference type="PROSITE" id="PS50271">
    <property type="entry name" value="ZF_UBP"/>
    <property type="match status" value="1"/>
</dbReference>
<feature type="active site" description="Nucleophile" evidence="11">
    <location>
        <position position="324"/>
    </location>
</feature>